<sequence>MLATACSAVCSAKKSLRRRRLVHQDYRRLRTRSSNSCCLAEVSESRDEFIENAHLRVLEGKSKCLGRFLCVQWKLPRVKTTLQISRHDNREGYPRPVPGESGKPSRLGWP</sequence>
<keyword evidence="3" id="KW-1185">Reference proteome</keyword>
<dbReference type="AlphaFoldDB" id="A0A7J6U0S1"/>
<evidence type="ECO:0000256" key="1">
    <source>
        <dbReference type="SAM" id="MobiDB-lite"/>
    </source>
</evidence>
<feature type="region of interest" description="Disordered" evidence="1">
    <location>
        <begin position="86"/>
        <end position="110"/>
    </location>
</feature>
<evidence type="ECO:0000313" key="3">
    <source>
        <dbReference type="Proteomes" id="UP000553632"/>
    </source>
</evidence>
<reference evidence="2 3" key="1">
    <citation type="submission" date="2020-04" db="EMBL/GenBank/DDBJ databases">
        <title>Perkinsus olseni comparative genomics.</title>
        <authorList>
            <person name="Bogema D.R."/>
        </authorList>
    </citation>
    <scope>NUCLEOTIDE SEQUENCE [LARGE SCALE GENOMIC DNA]</scope>
    <source>
        <strain evidence="2 3">ATCC PRA-207</strain>
    </source>
</reference>
<organism evidence="2 3">
    <name type="scientific">Perkinsus olseni</name>
    <name type="common">Perkinsus atlanticus</name>
    <dbReference type="NCBI Taxonomy" id="32597"/>
    <lineage>
        <taxon>Eukaryota</taxon>
        <taxon>Sar</taxon>
        <taxon>Alveolata</taxon>
        <taxon>Perkinsozoa</taxon>
        <taxon>Perkinsea</taxon>
        <taxon>Perkinsida</taxon>
        <taxon>Perkinsidae</taxon>
        <taxon>Perkinsus</taxon>
    </lineage>
</organism>
<protein>
    <submittedName>
        <fullName evidence="2">Uncharacterized protein</fullName>
    </submittedName>
</protein>
<accession>A0A7J6U0S1</accession>
<name>A0A7J6U0S1_PEROL</name>
<proteinExistence type="predicted"/>
<evidence type="ECO:0000313" key="2">
    <source>
        <dbReference type="EMBL" id="KAF4750407.1"/>
    </source>
</evidence>
<feature type="non-terminal residue" evidence="2">
    <location>
        <position position="1"/>
    </location>
</feature>
<comment type="caution">
    <text evidence="2">The sequence shown here is derived from an EMBL/GenBank/DDBJ whole genome shotgun (WGS) entry which is preliminary data.</text>
</comment>
<gene>
    <name evidence="2" type="ORF">FOZ63_008874</name>
</gene>
<dbReference type="EMBL" id="JABANO010007245">
    <property type="protein sequence ID" value="KAF4750407.1"/>
    <property type="molecule type" value="Genomic_DNA"/>
</dbReference>
<dbReference type="Proteomes" id="UP000553632">
    <property type="component" value="Unassembled WGS sequence"/>
</dbReference>